<dbReference type="EMBL" id="JAAKZF010000003">
    <property type="protein sequence ID" value="NGO50466.1"/>
    <property type="molecule type" value="Genomic_DNA"/>
</dbReference>
<dbReference type="RefSeq" id="WP_165023994.1">
    <property type="nucleotide sequence ID" value="NZ_JAAKZF010000003.1"/>
</dbReference>
<keyword evidence="2" id="KW-1185">Reference proteome</keyword>
<protein>
    <recommendedName>
        <fullName evidence="3">GcrA cell cycle regulator</fullName>
    </recommendedName>
</protein>
<accession>A0A6G4W898</accession>
<proteinExistence type="predicted"/>
<comment type="caution">
    <text evidence="1">The sequence shown here is derived from an EMBL/GenBank/DDBJ whole genome shotgun (WGS) entry which is preliminary data.</text>
</comment>
<evidence type="ECO:0008006" key="3">
    <source>
        <dbReference type="Google" id="ProtNLM"/>
    </source>
</evidence>
<sequence>MGSPTLAELDWNECRRPVNNAAPGEPHQFCAGPRVPGKPYCAGHCERAGAGYQLGRSLMRAA</sequence>
<dbReference type="Proteomes" id="UP001642900">
    <property type="component" value="Unassembled WGS sequence"/>
</dbReference>
<evidence type="ECO:0000313" key="1">
    <source>
        <dbReference type="EMBL" id="NGO50466.1"/>
    </source>
</evidence>
<organism evidence="1 2">
    <name type="scientific">Allomesorhizobium camelthorni</name>
    <dbReference type="NCBI Taxonomy" id="475069"/>
    <lineage>
        <taxon>Bacteria</taxon>
        <taxon>Pseudomonadati</taxon>
        <taxon>Pseudomonadota</taxon>
        <taxon>Alphaproteobacteria</taxon>
        <taxon>Hyphomicrobiales</taxon>
        <taxon>Phyllobacteriaceae</taxon>
        <taxon>Allomesorhizobium</taxon>
    </lineage>
</organism>
<dbReference type="AlphaFoldDB" id="A0A6G4W898"/>
<reference evidence="1 2" key="1">
    <citation type="submission" date="2020-02" db="EMBL/GenBank/DDBJ databases">
        <title>Genome sequence of strain CCNWXJ40-4.</title>
        <authorList>
            <person name="Gao J."/>
            <person name="Sun J."/>
        </authorList>
    </citation>
    <scope>NUCLEOTIDE SEQUENCE [LARGE SCALE GENOMIC DNA]</scope>
    <source>
        <strain evidence="1 2">CCNWXJ 40-4</strain>
    </source>
</reference>
<name>A0A6G4W898_9HYPH</name>
<gene>
    <name evidence="1" type="ORF">G6N73_04600</name>
</gene>
<evidence type="ECO:0000313" key="2">
    <source>
        <dbReference type="Proteomes" id="UP001642900"/>
    </source>
</evidence>